<comment type="caution">
    <text evidence="1">The sequence shown here is derived from an EMBL/GenBank/DDBJ whole genome shotgun (WGS) entry which is preliminary data.</text>
</comment>
<evidence type="ECO:0000313" key="1">
    <source>
        <dbReference type="EMBL" id="KKL26726.1"/>
    </source>
</evidence>
<proteinExistence type="predicted"/>
<organism evidence="1">
    <name type="scientific">marine sediment metagenome</name>
    <dbReference type="NCBI Taxonomy" id="412755"/>
    <lineage>
        <taxon>unclassified sequences</taxon>
        <taxon>metagenomes</taxon>
        <taxon>ecological metagenomes</taxon>
    </lineage>
</organism>
<protein>
    <submittedName>
        <fullName evidence="1">Uncharacterized protein</fullName>
    </submittedName>
</protein>
<name>A0A0F9EA61_9ZZZZ</name>
<reference evidence="1" key="1">
    <citation type="journal article" date="2015" name="Nature">
        <title>Complex archaea that bridge the gap between prokaryotes and eukaryotes.</title>
        <authorList>
            <person name="Spang A."/>
            <person name="Saw J.H."/>
            <person name="Jorgensen S.L."/>
            <person name="Zaremba-Niedzwiedzka K."/>
            <person name="Martijn J."/>
            <person name="Lind A.E."/>
            <person name="van Eijk R."/>
            <person name="Schleper C."/>
            <person name="Guy L."/>
            <person name="Ettema T.J."/>
        </authorList>
    </citation>
    <scope>NUCLEOTIDE SEQUENCE</scope>
</reference>
<dbReference type="EMBL" id="LAZR01035732">
    <property type="protein sequence ID" value="KKL26726.1"/>
    <property type="molecule type" value="Genomic_DNA"/>
</dbReference>
<dbReference type="AlphaFoldDB" id="A0A0F9EA61"/>
<sequence length="54" mass="6313">MTKAKKGDVRPVYQQVGWEVCKKESEKPENEEWIQSDQQATAELLSLAYKQEKE</sequence>
<accession>A0A0F9EA61</accession>
<gene>
    <name evidence="1" type="ORF">LCGC14_2392410</name>
</gene>